<keyword evidence="2" id="KW-0430">Lectin</keyword>
<proteinExistence type="predicted"/>
<evidence type="ECO:0000256" key="3">
    <source>
        <dbReference type="ARBA" id="ARBA00022837"/>
    </source>
</evidence>
<dbReference type="GO" id="GO:0005771">
    <property type="term" value="C:multivesicular body"/>
    <property type="evidence" value="ECO:0007669"/>
    <property type="project" value="TreeGrafter"/>
</dbReference>
<dbReference type="PANTHER" id="PTHR24024:SF15">
    <property type="entry name" value="PULMONARY SURFACTANT-ASSOCIATED PROTEIN D"/>
    <property type="match status" value="1"/>
</dbReference>
<dbReference type="InterPro" id="IPR016186">
    <property type="entry name" value="C-type_lectin-like/link_sf"/>
</dbReference>
<name>A0AAD7SX51_9TELE</name>
<dbReference type="GO" id="GO:0030246">
    <property type="term" value="F:carbohydrate binding"/>
    <property type="evidence" value="ECO:0007669"/>
    <property type="project" value="UniProtKB-KW"/>
</dbReference>
<dbReference type="InterPro" id="IPR001304">
    <property type="entry name" value="C-type_lectin-like"/>
</dbReference>
<dbReference type="GO" id="GO:0005615">
    <property type="term" value="C:extracellular space"/>
    <property type="evidence" value="ECO:0007669"/>
    <property type="project" value="TreeGrafter"/>
</dbReference>
<dbReference type="InterPro" id="IPR008160">
    <property type="entry name" value="Collagen"/>
</dbReference>
<evidence type="ECO:0000256" key="4">
    <source>
        <dbReference type="ARBA" id="ARBA00023119"/>
    </source>
</evidence>
<dbReference type="PANTHER" id="PTHR24024">
    <property type="entry name" value="PULMONARY SURFACTANT-ASSOCIATED PROTEIN A"/>
    <property type="match status" value="1"/>
</dbReference>
<dbReference type="GO" id="GO:0005581">
    <property type="term" value="C:collagen trimer"/>
    <property type="evidence" value="ECO:0007669"/>
    <property type="project" value="UniProtKB-KW"/>
</dbReference>
<sequence length="589" mass="61807">MIPEESRRMPLPPQKGSISLAKAVRGEKYAKHLEKFIHTYGSISCTQQIHHMALSRQCITCTFTLLVLPVLVRAEAPPTNTCVANHGIPGIPGHNGLPGRDGRDGKDGRGLKGEKGAAGLAVHGLPGKAGPFGPLGPVGLKGTKGDTGSAGLAVPGPPGKAGQFGPSGPVGLKGAKGDPGSAGLAVPGPPGKAGPFGPLGPTGLKGTKGDTGSAVNPLSRSIRPIGPSGLKGAKGDTGSRGLAVPGPPGKAGPFGPLGPAGLKGAKGNPGSAGIVDSRLIASLQSKVLECSAHQSKLDRVLGFQAFRKMGSKYYMFDKVKASFDEGQKLCRGAGASLALPRGDAENRALSQFLSVSGAQHTFIGATDRKTDGQFLDLDGRPLTFFKWDKGEPNNYKGPEDCVVTGASALWLDDNVDYYRFWTCKKKLNFNQDVYIPGILDSRLISSLKSEVLEFSARLSKLDKVLGFQAFRKMGSKYYMSDKVKVSFDEGQQLCRDAGASLALPRSDAENRALSQFLSVSGAPHAFIRATDRKTDGQFLDLDGRPLTFLKWGAGEPNNYKGPEDCVVISTSALWADVPCSAKHLIICEI</sequence>
<feature type="compositionally biased region" description="Basic and acidic residues" evidence="6">
    <location>
        <begin position="100"/>
        <end position="114"/>
    </location>
</feature>
<evidence type="ECO:0000256" key="5">
    <source>
        <dbReference type="ARBA" id="ARBA00023157"/>
    </source>
</evidence>
<dbReference type="EMBL" id="JAINUG010000027">
    <property type="protein sequence ID" value="KAJ8410303.1"/>
    <property type="molecule type" value="Genomic_DNA"/>
</dbReference>
<keyword evidence="3" id="KW-0106">Calcium</keyword>
<evidence type="ECO:0000313" key="9">
    <source>
        <dbReference type="Proteomes" id="UP001221898"/>
    </source>
</evidence>
<evidence type="ECO:0000256" key="1">
    <source>
        <dbReference type="ARBA" id="ARBA00022729"/>
    </source>
</evidence>
<keyword evidence="4" id="KW-0176">Collagen</keyword>
<dbReference type="AlphaFoldDB" id="A0AAD7SX51"/>
<dbReference type="PROSITE" id="PS00615">
    <property type="entry name" value="C_TYPE_LECTIN_1"/>
    <property type="match status" value="1"/>
</dbReference>
<feature type="region of interest" description="Disordered" evidence="6">
    <location>
        <begin position="176"/>
        <end position="238"/>
    </location>
</feature>
<dbReference type="SUPFAM" id="SSF56436">
    <property type="entry name" value="C-type lectin-like"/>
    <property type="match status" value="2"/>
</dbReference>
<dbReference type="SMART" id="SM00034">
    <property type="entry name" value="CLECT"/>
    <property type="match status" value="2"/>
</dbReference>
<dbReference type="InterPro" id="IPR018378">
    <property type="entry name" value="C-type_lectin_CS"/>
</dbReference>
<dbReference type="PROSITE" id="PS50041">
    <property type="entry name" value="C_TYPE_LECTIN_2"/>
    <property type="match status" value="2"/>
</dbReference>
<dbReference type="InterPro" id="IPR051077">
    <property type="entry name" value="Ca-dependent_lectin"/>
</dbReference>
<comment type="caution">
    <text evidence="8">The sequence shown here is derived from an EMBL/GenBank/DDBJ whole genome shotgun (WGS) entry which is preliminary data.</text>
</comment>
<dbReference type="Proteomes" id="UP001221898">
    <property type="component" value="Unassembled WGS sequence"/>
</dbReference>
<reference evidence="8" key="1">
    <citation type="journal article" date="2023" name="Science">
        <title>Genome structures resolve the early diversification of teleost fishes.</title>
        <authorList>
            <person name="Parey E."/>
            <person name="Louis A."/>
            <person name="Montfort J."/>
            <person name="Bouchez O."/>
            <person name="Roques C."/>
            <person name="Iampietro C."/>
            <person name="Lluch J."/>
            <person name="Castinel A."/>
            <person name="Donnadieu C."/>
            <person name="Desvignes T."/>
            <person name="Floi Bucao C."/>
            <person name="Jouanno E."/>
            <person name="Wen M."/>
            <person name="Mejri S."/>
            <person name="Dirks R."/>
            <person name="Jansen H."/>
            <person name="Henkel C."/>
            <person name="Chen W.J."/>
            <person name="Zahm M."/>
            <person name="Cabau C."/>
            <person name="Klopp C."/>
            <person name="Thompson A.W."/>
            <person name="Robinson-Rechavi M."/>
            <person name="Braasch I."/>
            <person name="Lecointre G."/>
            <person name="Bobe J."/>
            <person name="Postlethwait J.H."/>
            <person name="Berthelot C."/>
            <person name="Roest Crollius H."/>
            <person name="Guiguen Y."/>
        </authorList>
    </citation>
    <scope>NUCLEOTIDE SEQUENCE</scope>
    <source>
        <strain evidence="8">NC1722</strain>
    </source>
</reference>
<evidence type="ECO:0000259" key="7">
    <source>
        <dbReference type="PROSITE" id="PS50041"/>
    </source>
</evidence>
<dbReference type="Pfam" id="PF01391">
    <property type="entry name" value="Collagen"/>
    <property type="match status" value="1"/>
</dbReference>
<keyword evidence="1" id="KW-0732">Signal</keyword>
<organism evidence="8 9">
    <name type="scientific">Aldrovandia affinis</name>
    <dbReference type="NCBI Taxonomy" id="143900"/>
    <lineage>
        <taxon>Eukaryota</taxon>
        <taxon>Metazoa</taxon>
        <taxon>Chordata</taxon>
        <taxon>Craniata</taxon>
        <taxon>Vertebrata</taxon>
        <taxon>Euteleostomi</taxon>
        <taxon>Actinopterygii</taxon>
        <taxon>Neopterygii</taxon>
        <taxon>Teleostei</taxon>
        <taxon>Notacanthiformes</taxon>
        <taxon>Halosauridae</taxon>
        <taxon>Aldrovandia</taxon>
    </lineage>
</organism>
<evidence type="ECO:0000256" key="6">
    <source>
        <dbReference type="SAM" id="MobiDB-lite"/>
    </source>
</evidence>
<feature type="region of interest" description="Disordered" evidence="6">
    <location>
        <begin position="93"/>
        <end position="114"/>
    </location>
</feature>
<feature type="domain" description="C-type lectin" evidence="7">
    <location>
        <begin position="309"/>
        <end position="424"/>
    </location>
</feature>
<keyword evidence="5" id="KW-1015">Disulfide bond</keyword>
<evidence type="ECO:0000256" key="2">
    <source>
        <dbReference type="ARBA" id="ARBA00022734"/>
    </source>
</evidence>
<protein>
    <recommendedName>
        <fullName evidence="7">C-type lectin domain-containing protein</fullName>
    </recommendedName>
</protein>
<dbReference type="Pfam" id="PF00059">
    <property type="entry name" value="Lectin_C"/>
    <property type="match status" value="2"/>
</dbReference>
<feature type="domain" description="C-type lectin" evidence="7">
    <location>
        <begin position="472"/>
        <end position="588"/>
    </location>
</feature>
<dbReference type="InterPro" id="IPR016187">
    <property type="entry name" value="CTDL_fold"/>
</dbReference>
<gene>
    <name evidence="8" type="ORF">AAFF_G00202840</name>
</gene>
<dbReference type="Gene3D" id="3.10.100.10">
    <property type="entry name" value="Mannose-Binding Protein A, subunit A"/>
    <property type="match status" value="2"/>
</dbReference>
<keyword evidence="9" id="KW-1185">Reference proteome</keyword>
<accession>A0AAD7SX51</accession>
<evidence type="ECO:0000313" key="8">
    <source>
        <dbReference type="EMBL" id="KAJ8410303.1"/>
    </source>
</evidence>